<evidence type="ECO:0000259" key="2">
    <source>
        <dbReference type="Pfam" id="PF12804"/>
    </source>
</evidence>
<dbReference type="Proteomes" id="UP001549184">
    <property type="component" value="Unassembled WGS sequence"/>
</dbReference>
<accession>A0ABV2JRS0</accession>
<evidence type="ECO:0000313" key="3">
    <source>
        <dbReference type="EMBL" id="MET3650493.1"/>
    </source>
</evidence>
<dbReference type="PANTHER" id="PTHR43777:SF1">
    <property type="entry name" value="MOLYBDENUM COFACTOR CYTIDYLYLTRANSFERASE"/>
    <property type="match status" value="1"/>
</dbReference>
<dbReference type="Pfam" id="PF12804">
    <property type="entry name" value="NTP_transf_3"/>
    <property type="match status" value="1"/>
</dbReference>
<reference evidence="3 4" key="1">
    <citation type="submission" date="2024-06" db="EMBL/GenBank/DDBJ databases">
        <title>Sorghum-associated microbial communities from plants grown in Nebraska, USA.</title>
        <authorList>
            <person name="Schachtman D."/>
        </authorList>
    </citation>
    <scope>NUCLEOTIDE SEQUENCE [LARGE SCALE GENOMIC DNA]</scope>
    <source>
        <strain evidence="3 4">1073</strain>
    </source>
</reference>
<dbReference type="PANTHER" id="PTHR43777">
    <property type="entry name" value="MOLYBDENUM COFACTOR CYTIDYLYLTRANSFERASE"/>
    <property type="match status" value="1"/>
</dbReference>
<sequence>MSRRDLHVGAIILAAGSASRYGALKQVIAIDGEPMVRRIARNALAAELHPVVVVVGAQGDRVIDCLTNLDVVPVENVEWATGMGSSLAEGVKTLLAHPLPLHSLMVLLADQPSIRLDDLENMLDAHAKAPQRILACGRQGTPTPPCIFPMAYAQELAALQGPVGARALLQRHASMVDAFDLPAALLDIDEPADYAAWETRQNRPPTAEDL</sequence>
<dbReference type="EMBL" id="JBEPMU010000001">
    <property type="protein sequence ID" value="MET3650493.1"/>
    <property type="molecule type" value="Genomic_DNA"/>
</dbReference>
<keyword evidence="1" id="KW-0460">Magnesium</keyword>
<feature type="domain" description="MobA-like NTP transferase" evidence="2">
    <location>
        <begin position="10"/>
        <end position="173"/>
    </location>
</feature>
<dbReference type="GO" id="GO:0016779">
    <property type="term" value="F:nucleotidyltransferase activity"/>
    <property type="evidence" value="ECO:0007669"/>
    <property type="project" value="UniProtKB-KW"/>
</dbReference>
<dbReference type="InterPro" id="IPR029044">
    <property type="entry name" value="Nucleotide-diphossugar_trans"/>
</dbReference>
<dbReference type="SUPFAM" id="SSF53448">
    <property type="entry name" value="Nucleotide-diphospho-sugar transferases"/>
    <property type="match status" value="1"/>
</dbReference>
<evidence type="ECO:0000256" key="1">
    <source>
        <dbReference type="ARBA" id="ARBA00022842"/>
    </source>
</evidence>
<organism evidence="3 4">
    <name type="scientific">Dyella japonica</name>
    <dbReference type="NCBI Taxonomy" id="231455"/>
    <lineage>
        <taxon>Bacteria</taxon>
        <taxon>Pseudomonadati</taxon>
        <taxon>Pseudomonadota</taxon>
        <taxon>Gammaproteobacteria</taxon>
        <taxon>Lysobacterales</taxon>
        <taxon>Rhodanobacteraceae</taxon>
        <taxon>Dyella</taxon>
    </lineage>
</organism>
<protein>
    <submittedName>
        <fullName evidence="3">CTP:molybdopterin cytidylyltransferase MocA</fullName>
    </submittedName>
</protein>
<dbReference type="Gene3D" id="3.90.550.10">
    <property type="entry name" value="Spore Coat Polysaccharide Biosynthesis Protein SpsA, Chain A"/>
    <property type="match status" value="1"/>
</dbReference>
<proteinExistence type="predicted"/>
<evidence type="ECO:0000313" key="4">
    <source>
        <dbReference type="Proteomes" id="UP001549184"/>
    </source>
</evidence>
<gene>
    <name evidence="3" type="ORF">ABIC75_000195</name>
</gene>
<keyword evidence="3" id="KW-0548">Nucleotidyltransferase</keyword>
<comment type="caution">
    <text evidence="3">The sequence shown here is derived from an EMBL/GenBank/DDBJ whole genome shotgun (WGS) entry which is preliminary data.</text>
</comment>
<keyword evidence="3" id="KW-0808">Transferase</keyword>
<dbReference type="InterPro" id="IPR025877">
    <property type="entry name" value="MobA-like_NTP_Trfase"/>
</dbReference>
<keyword evidence="4" id="KW-1185">Reference proteome</keyword>
<dbReference type="CDD" id="cd04182">
    <property type="entry name" value="GT_2_like_f"/>
    <property type="match status" value="1"/>
</dbReference>
<dbReference type="RefSeq" id="WP_354011991.1">
    <property type="nucleotide sequence ID" value="NZ_JBEPMU010000001.1"/>
</dbReference>
<name>A0ABV2JRS0_9GAMM</name>